<protein>
    <submittedName>
        <fullName evidence="2">Gliding motility lipoprotein GldK</fullName>
    </submittedName>
</protein>
<proteinExistence type="predicted"/>
<dbReference type="SUPFAM" id="SSF56436">
    <property type="entry name" value="C-type lectin-like"/>
    <property type="match status" value="1"/>
</dbReference>
<dbReference type="Gene3D" id="3.90.1580.10">
    <property type="entry name" value="paralog of FGE (formylglycine-generating enzyme)"/>
    <property type="match status" value="2"/>
</dbReference>
<comment type="caution">
    <text evidence="2">The sequence shown here is derived from an EMBL/GenBank/DDBJ whole genome shotgun (WGS) entry which is preliminary data.</text>
</comment>
<name>A0ABV5HFF1_9FLAO</name>
<dbReference type="InterPro" id="IPR019866">
    <property type="entry name" value="Glid_motil-assoc_lipo_GldK"/>
</dbReference>
<keyword evidence="2" id="KW-0449">Lipoprotein</keyword>
<dbReference type="EMBL" id="JBHMFE010000022">
    <property type="protein sequence ID" value="MFB9110394.1"/>
    <property type="molecule type" value="Genomic_DNA"/>
</dbReference>
<accession>A0ABV5HFF1</accession>
<dbReference type="PANTHER" id="PTHR23150:SF19">
    <property type="entry name" value="FORMYLGLYCINE-GENERATING ENZYME"/>
    <property type="match status" value="1"/>
</dbReference>
<dbReference type="PROSITE" id="PS51257">
    <property type="entry name" value="PROKAR_LIPOPROTEIN"/>
    <property type="match status" value="1"/>
</dbReference>
<dbReference type="NCBIfam" id="TIGR03525">
    <property type="entry name" value="GldK"/>
    <property type="match status" value="1"/>
</dbReference>
<gene>
    <name evidence="2" type="primary">gldK</name>
    <name evidence="2" type="ORF">ACFFVK_17555</name>
</gene>
<dbReference type="InterPro" id="IPR005532">
    <property type="entry name" value="SUMF_dom"/>
</dbReference>
<reference evidence="2 3" key="1">
    <citation type="submission" date="2024-09" db="EMBL/GenBank/DDBJ databases">
        <authorList>
            <person name="Sun Q."/>
            <person name="Mori K."/>
        </authorList>
    </citation>
    <scope>NUCLEOTIDE SEQUENCE [LARGE SCALE GENOMIC DNA]</scope>
    <source>
        <strain evidence="2 3">CECT 8365</strain>
    </source>
</reference>
<feature type="domain" description="Sulfatase-modifying factor enzyme-like" evidence="1">
    <location>
        <begin position="41"/>
        <end position="450"/>
    </location>
</feature>
<evidence type="ECO:0000313" key="3">
    <source>
        <dbReference type="Proteomes" id="UP001589562"/>
    </source>
</evidence>
<organism evidence="2 3">
    <name type="scientific">Flavobacterium gyeonganense</name>
    <dbReference type="NCBI Taxonomy" id="1310418"/>
    <lineage>
        <taxon>Bacteria</taxon>
        <taxon>Pseudomonadati</taxon>
        <taxon>Bacteroidota</taxon>
        <taxon>Flavobacteriia</taxon>
        <taxon>Flavobacteriales</taxon>
        <taxon>Flavobacteriaceae</taxon>
        <taxon>Flavobacterium</taxon>
    </lineage>
</organism>
<sequence length="463" mass="52412">MKKFIAFATMLTLVIGCGKSGDKGELVGVQGGKWHPEKPYGMTLIPGGSFIMGKSDGDLAAVEDAPTKTVTVRSFYMDETEITNSEYRQFVEWVKDSTMRVRLAILADETGQKSAGGTGKKAGSIADYAFNDSEPEKMTAYDKYMYDNYYSVGTKDDPYAGRKLNKKVKLIKDTKAYPDEYYAEVMDSMYLPIEESYNGLRTIDVNKLKFRYSWMDIQAAAKAKVGKRKDFVKTEEVPIYPDTAVWIKDFAYSYNEPMHNDYFWHKAYGDYPVVGVTWKQAKAFCAWRTLNKNSYIKSKKKGRDLVNAFRLPTEAEWEYAARGGLESATYPWGGPYTRSDRGCFMANFKPSRGDYAADEALYTVEAKSYEMNGYGLYNMAGNVSEWTDSAYNPNAYEYVSTMNPNVIDGNNQRKVVRGGSWKDVAYFLQVGTRDHEYADSARSYIGFRTVQDYMGTQATGSKK</sequence>
<dbReference type="InterPro" id="IPR042095">
    <property type="entry name" value="SUMF_sf"/>
</dbReference>
<dbReference type="InterPro" id="IPR016187">
    <property type="entry name" value="CTDL_fold"/>
</dbReference>
<keyword evidence="3" id="KW-1185">Reference proteome</keyword>
<dbReference type="Proteomes" id="UP001589562">
    <property type="component" value="Unassembled WGS sequence"/>
</dbReference>
<evidence type="ECO:0000259" key="1">
    <source>
        <dbReference type="Pfam" id="PF03781"/>
    </source>
</evidence>
<dbReference type="Pfam" id="PF03781">
    <property type="entry name" value="FGE-sulfatase"/>
    <property type="match status" value="1"/>
</dbReference>
<dbReference type="RefSeq" id="WP_269234823.1">
    <property type="nucleotide sequence ID" value="NZ_CP121112.1"/>
</dbReference>
<evidence type="ECO:0000313" key="2">
    <source>
        <dbReference type="EMBL" id="MFB9110394.1"/>
    </source>
</evidence>
<dbReference type="PANTHER" id="PTHR23150">
    <property type="entry name" value="SULFATASE MODIFYING FACTOR 1, 2"/>
    <property type="match status" value="1"/>
</dbReference>
<dbReference type="InterPro" id="IPR051043">
    <property type="entry name" value="Sulfatase_Mod_Factor_Kinase"/>
</dbReference>